<protein>
    <submittedName>
        <fullName evidence="1">Methyltransferase small domain protein</fullName>
    </submittedName>
</protein>
<dbReference type="AlphaFoldDB" id="K1TWH5"/>
<name>K1TWH5_9ZZZZ</name>
<evidence type="ECO:0000313" key="1">
    <source>
        <dbReference type="EMBL" id="EKC77477.1"/>
    </source>
</evidence>
<dbReference type="GO" id="GO:0032259">
    <property type="term" value="P:methylation"/>
    <property type="evidence" value="ECO:0007669"/>
    <property type="project" value="UniProtKB-KW"/>
</dbReference>
<accession>K1TWH5</accession>
<feature type="non-terminal residue" evidence="1">
    <location>
        <position position="49"/>
    </location>
</feature>
<dbReference type="EMBL" id="AJWZ01000236">
    <property type="protein sequence ID" value="EKC77477.1"/>
    <property type="molecule type" value="Genomic_DNA"/>
</dbReference>
<keyword evidence="1" id="KW-0808">Transferase</keyword>
<proteinExistence type="predicted"/>
<organism evidence="1">
    <name type="scientific">human gut metagenome</name>
    <dbReference type="NCBI Taxonomy" id="408170"/>
    <lineage>
        <taxon>unclassified sequences</taxon>
        <taxon>metagenomes</taxon>
        <taxon>organismal metagenomes</taxon>
    </lineage>
</organism>
<keyword evidence="1" id="KW-0489">Methyltransferase</keyword>
<gene>
    <name evidence="1" type="ORF">OBE_00331</name>
</gene>
<reference evidence="1" key="1">
    <citation type="journal article" date="2013" name="Environ. Microbiol.">
        <title>Microbiota from the distal guts of lean and obese adolescents exhibit partial functional redundancy besides clear differences in community structure.</title>
        <authorList>
            <person name="Ferrer M."/>
            <person name="Ruiz A."/>
            <person name="Lanza F."/>
            <person name="Haange S.B."/>
            <person name="Oberbach A."/>
            <person name="Till H."/>
            <person name="Bargiela R."/>
            <person name="Campoy C."/>
            <person name="Segura M.T."/>
            <person name="Richter M."/>
            <person name="von Bergen M."/>
            <person name="Seifert J."/>
            <person name="Suarez A."/>
        </authorList>
    </citation>
    <scope>NUCLEOTIDE SEQUENCE</scope>
</reference>
<comment type="caution">
    <text evidence="1">The sequence shown here is derived from an EMBL/GenBank/DDBJ whole genome shotgun (WGS) entry which is preliminary data.</text>
</comment>
<sequence length="49" mass="5460">MARHTDSLPFRDLFAGVKRLLSDDGIFSAIVPVEVVEQFVAESCILGFY</sequence>
<dbReference type="GO" id="GO:0008168">
    <property type="term" value="F:methyltransferase activity"/>
    <property type="evidence" value="ECO:0007669"/>
    <property type="project" value="UniProtKB-KW"/>
</dbReference>